<accession>A0A9P6VGR0</accession>
<proteinExistence type="predicted"/>
<protein>
    <recommendedName>
        <fullName evidence="4">Glycosyltransferase family 69 protein</fullName>
    </recommendedName>
</protein>
<name>A0A9P6VGR0_9HELO</name>
<reference evidence="2" key="1">
    <citation type="submission" date="2019-07" db="EMBL/GenBank/DDBJ databases">
        <title>Hyphodiscus hymeniophilus genome sequencing and assembly.</title>
        <authorList>
            <person name="Kramer G."/>
            <person name="Nodwell J."/>
        </authorList>
    </citation>
    <scope>NUCLEOTIDE SEQUENCE</scope>
    <source>
        <strain evidence="2">ATCC 34498</strain>
    </source>
</reference>
<keyword evidence="3" id="KW-1185">Reference proteome</keyword>
<dbReference type="OrthoDB" id="262547at2759"/>
<dbReference type="PANTHER" id="PTHR34144:SF8">
    <property type="entry name" value="GLYCOSYLTRANSFERASE FAMILY 69 PROTEIN"/>
    <property type="match status" value="1"/>
</dbReference>
<evidence type="ECO:0000313" key="3">
    <source>
        <dbReference type="Proteomes" id="UP000785200"/>
    </source>
</evidence>
<comment type="caution">
    <text evidence="2">The sequence shown here is derived from an EMBL/GenBank/DDBJ whole genome shotgun (WGS) entry which is preliminary data.</text>
</comment>
<keyword evidence="1" id="KW-0472">Membrane</keyword>
<sequence>MAIQYDPLPRSSSDLEDHVAFKDKPRRRSYRISAFLRKARRCCRPLHVFIALLIFISWQILFNASYTNSPPFTIDAHEIVYIAANIIDGDLIKSSWGKSLLELIDLIGKDRVFVSIYGGPSDALKELEAKLPCEHSVVSQEDDPIPLNEIPHTKLPTGESRIKRIAYLAEVRNKALAPLDTLTKKYDRVLFINDVFFNPMDAGRLLWGTNLNAEGKAEYKAVCGTDFVTSWKYYDTFATRDLEGYSIGVPIFPWFSAEGDAITRKDVLAGKDAVRVKSCWGGMVAFDGRYLQRDLKSLTGGKTSRTDTVGPPTLPLRFRSEPEPFVDSSECCLIHADIIALPTFPSISAASEKDSWGDGIFMNPYVRVAYDSKSFSRIWLAKRFERLFALPQGIINRFAHMPVFNPRRAEIEGQIIQDRLWISSDIGTDQRIDPEFGDVDNTWQGSNVAKRDTIGSGKGKEFWDGEGHFIDFERTAGRGGYCGVRQLLVLKEGHLVDGEGNWDNLRDVVPPLEV</sequence>
<dbReference type="EMBL" id="VNKQ01000012">
    <property type="protein sequence ID" value="KAG0647449.1"/>
    <property type="molecule type" value="Genomic_DNA"/>
</dbReference>
<dbReference type="Proteomes" id="UP000785200">
    <property type="component" value="Unassembled WGS sequence"/>
</dbReference>
<evidence type="ECO:0000256" key="1">
    <source>
        <dbReference type="SAM" id="Phobius"/>
    </source>
</evidence>
<organism evidence="2 3">
    <name type="scientific">Hyphodiscus hymeniophilus</name>
    <dbReference type="NCBI Taxonomy" id="353542"/>
    <lineage>
        <taxon>Eukaryota</taxon>
        <taxon>Fungi</taxon>
        <taxon>Dikarya</taxon>
        <taxon>Ascomycota</taxon>
        <taxon>Pezizomycotina</taxon>
        <taxon>Leotiomycetes</taxon>
        <taxon>Helotiales</taxon>
        <taxon>Hyphodiscaceae</taxon>
        <taxon>Hyphodiscus</taxon>
    </lineage>
</organism>
<dbReference type="AlphaFoldDB" id="A0A9P6VGR0"/>
<evidence type="ECO:0008006" key="4">
    <source>
        <dbReference type="Google" id="ProtNLM"/>
    </source>
</evidence>
<dbReference type="PANTHER" id="PTHR34144">
    <property type="entry name" value="CHROMOSOME 8, WHOLE GENOME SHOTGUN SEQUENCE"/>
    <property type="match status" value="1"/>
</dbReference>
<keyword evidence="1" id="KW-0812">Transmembrane</keyword>
<keyword evidence="1" id="KW-1133">Transmembrane helix</keyword>
<gene>
    <name evidence="2" type="ORF">D0Z07_6851</name>
</gene>
<evidence type="ECO:0000313" key="2">
    <source>
        <dbReference type="EMBL" id="KAG0647449.1"/>
    </source>
</evidence>
<dbReference type="Pfam" id="PF11735">
    <property type="entry name" value="CAP59_mtransfer"/>
    <property type="match status" value="1"/>
</dbReference>
<dbReference type="InterPro" id="IPR021047">
    <property type="entry name" value="Mannosyltransferase_CMT1"/>
</dbReference>
<feature type="transmembrane region" description="Helical" evidence="1">
    <location>
        <begin position="46"/>
        <end position="66"/>
    </location>
</feature>